<reference evidence="1 2" key="1">
    <citation type="submission" date="2023-04" db="EMBL/GenBank/DDBJ databases">
        <title>A novel bacteria isolated from coastal sediment.</title>
        <authorList>
            <person name="Liu X.-J."/>
            <person name="Du Z.-J."/>
        </authorList>
    </citation>
    <scope>NUCLEOTIDE SEQUENCE [LARGE SCALE GENOMIC DNA]</scope>
    <source>
        <strain evidence="1 2">SDUM461003</strain>
    </source>
</reference>
<dbReference type="SFLD" id="SFLDS00003">
    <property type="entry name" value="Haloacid_Dehalogenase"/>
    <property type="match status" value="1"/>
</dbReference>
<dbReference type="InterPro" id="IPR006439">
    <property type="entry name" value="HAD-SF_hydro_IA"/>
</dbReference>
<dbReference type="Gene3D" id="3.40.50.1000">
    <property type="entry name" value="HAD superfamily/HAD-like"/>
    <property type="match status" value="1"/>
</dbReference>
<dbReference type="InterPro" id="IPR036412">
    <property type="entry name" value="HAD-like_sf"/>
</dbReference>
<evidence type="ECO:0000313" key="2">
    <source>
        <dbReference type="Proteomes" id="UP001225316"/>
    </source>
</evidence>
<organism evidence="1 2">
    <name type="scientific">Thalassobacterium maritimum</name>
    <dbReference type="NCBI Taxonomy" id="3041265"/>
    <lineage>
        <taxon>Bacteria</taxon>
        <taxon>Pseudomonadati</taxon>
        <taxon>Verrucomicrobiota</taxon>
        <taxon>Opitutia</taxon>
        <taxon>Puniceicoccales</taxon>
        <taxon>Coraliomargaritaceae</taxon>
        <taxon>Thalassobacterium</taxon>
    </lineage>
</organism>
<dbReference type="InterPro" id="IPR051806">
    <property type="entry name" value="HAD-like_SPP"/>
</dbReference>
<dbReference type="PANTHER" id="PTHR43481">
    <property type="entry name" value="FRUCTOSE-1-PHOSPHATE PHOSPHATASE"/>
    <property type="match status" value="1"/>
</dbReference>
<comment type="caution">
    <text evidence="1">The sequence shown here is derived from an EMBL/GenBank/DDBJ whole genome shotgun (WGS) entry which is preliminary data.</text>
</comment>
<accession>A0ABU1AU14</accession>
<dbReference type="Proteomes" id="UP001225316">
    <property type="component" value="Unassembled WGS sequence"/>
</dbReference>
<dbReference type="RefSeq" id="WP_308948719.1">
    <property type="nucleotide sequence ID" value="NZ_JARXHW010000005.1"/>
</dbReference>
<protein>
    <submittedName>
        <fullName evidence="1">HAD-IA family hydrolase</fullName>
    </submittedName>
</protein>
<dbReference type="InterPro" id="IPR023198">
    <property type="entry name" value="PGP-like_dom2"/>
</dbReference>
<keyword evidence="1" id="KW-0378">Hydrolase</keyword>
<dbReference type="Gene3D" id="1.10.150.240">
    <property type="entry name" value="Putative phosphatase, domain 2"/>
    <property type="match status" value="1"/>
</dbReference>
<sequence length="192" mass="20742">MINLHDHYDGLIFDMDGTLADTMPTHFTAWSTSMAAHGIVFPEERFYALGGVPAAVIVELLAKEQGKSVDAVAVAEAKEELFLDLLKDVQPVLPVKAIAEFHRELIPMAIATGSPHWVADKILQALGIADWFGAIVGADDVENPKPAPDTYLRAAELIGVDPKRCHAFEDTDLGVQAARNAGMTVIDINTLL</sequence>
<evidence type="ECO:0000313" key="1">
    <source>
        <dbReference type="EMBL" id="MDQ8206615.1"/>
    </source>
</evidence>
<name>A0ABU1AU14_9BACT</name>
<dbReference type="NCBIfam" id="TIGR01509">
    <property type="entry name" value="HAD-SF-IA-v3"/>
    <property type="match status" value="1"/>
</dbReference>
<dbReference type="Pfam" id="PF00702">
    <property type="entry name" value="Hydrolase"/>
    <property type="match status" value="1"/>
</dbReference>
<dbReference type="InterPro" id="IPR023214">
    <property type="entry name" value="HAD_sf"/>
</dbReference>
<dbReference type="PRINTS" id="PR00413">
    <property type="entry name" value="HADHALOGNASE"/>
</dbReference>
<dbReference type="SUPFAM" id="SSF56784">
    <property type="entry name" value="HAD-like"/>
    <property type="match status" value="1"/>
</dbReference>
<proteinExistence type="predicted"/>
<dbReference type="CDD" id="cd07505">
    <property type="entry name" value="HAD_BPGM-like"/>
    <property type="match status" value="1"/>
</dbReference>
<dbReference type="PANTHER" id="PTHR43481:SF4">
    <property type="entry name" value="GLYCEROL-1-PHOSPHATE PHOSPHOHYDROLASE 1-RELATED"/>
    <property type="match status" value="1"/>
</dbReference>
<dbReference type="GO" id="GO:0016787">
    <property type="term" value="F:hydrolase activity"/>
    <property type="evidence" value="ECO:0007669"/>
    <property type="project" value="UniProtKB-KW"/>
</dbReference>
<dbReference type="EMBL" id="JARXHW010000005">
    <property type="protein sequence ID" value="MDQ8206615.1"/>
    <property type="molecule type" value="Genomic_DNA"/>
</dbReference>
<keyword evidence="2" id="KW-1185">Reference proteome</keyword>
<dbReference type="SFLD" id="SFLDG01129">
    <property type="entry name" value="C1.5:_HAD__Beta-PGM__Phosphata"/>
    <property type="match status" value="1"/>
</dbReference>
<gene>
    <name evidence="1" type="ORF">QEH52_03785</name>
</gene>